<gene>
    <name evidence="1" type="ordered locus">Zmob_1778</name>
</gene>
<name>A0A0H3G417_ZYMMA</name>
<dbReference type="RefSeq" id="WP_014466414.1">
    <property type="nucleotide sequence ID" value="NC_017180.1"/>
</dbReference>
<protein>
    <submittedName>
        <fullName evidence="1">Uncharacterized protein</fullName>
    </submittedName>
</protein>
<keyword evidence="1" id="KW-0614">Plasmid</keyword>
<sequence length="92" mass="10372">MHVDSYNKLYAAVSNKNNTRDNAMLLPSMARSNNRSYSEDEVDLAINYLSNYSLPSSGFYNLIEMINDSKDEAFGATAIRKPSDQLTEVEKI</sequence>
<proteinExistence type="predicted"/>
<dbReference type="EMBL" id="CP002851">
    <property type="protein sequence ID" value="AEH63579.1"/>
    <property type="molecule type" value="Genomic_DNA"/>
</dbReference>
<reference evidence="1 2" key="1">
    <citation type="journal article" date="2011" name="J. Bacteriol.">
        <title>Genome sequence of the ethanol-producing Zymomonas mobilis subsp. mobilis lectotype strain ATCC 10988.</title>
        <authorList>
            <person name="Pappas K.M."/>
            <person name="Kouvelis V.N."/>
            <person name="Saunders E."/>
            <person name="Brettin T.S."/>
            <person name="Bruce D."/>
            <person name="Detter C."/>
            <person name="Balakireva M."/>
            <person name="Han C.S."/>
            <person name="Savvakis G."/>
            <person name="Kyrpides N.C."/>
            <person name="Typas M.A."/>
        </authorList>
    </citation>
    <scope>NUCLEOTIDE SEQUENCE [LARGE SCALE GENOMIC DNA]</scope>
    <source>
        <strain evidence="2">ATCC 10988 / DSM 424 / CCUG 17860 / LMG 404 / NCIMB 8938 / NRRL B-806 / ZM1</strain>
        <plasmid evidence="1">pZMOB01</plasmid>
    </source>
</reference>
<organism evidence="1 2">
    <name type="scientific">Zymomonas mobilis subsp. mobilis (strain ATCC 10988 / DSM 424 / LMG 404 / NCIMB 8938 / NRRL B-806 / ZM1)</name>
    <dbReference type="NCBI Taxonomy" id="555217"/>
    <lineage>
        <taxon>Bacteria</taxon>
        <taxon>Pseudomonadati</taxon>
        <taxon>Pseudomonadota</taxon>
        <taxon>Alphaproteobacteria</taxon>
        <taxon>Sphingomonadales</taxon>
        <taxon>Zymomonadaceae</taxon>
        <taxon>Zymomonas</taxon>
    </lineage>
</organism>
<geneLocation type="plasmid" evidence="1 2">
    <name>pZMOB01</name>
</geneLocation>
<evidence type="ECO:0000313" key="1">
    <source>
        <dbReference type="EMBL" id="AEH63579.1"/>
    </source>
</evidence>
<dbReference type="KEGG" id="zmm:Zmob_1778"/>
<evidence type="ECO:0000313" key="2">
    <source>
        <dbReference type="Proteomes" id="UP000001494"/>
    </source>
</evidence>
<dbReference type="HOGENOM" id="CLU_2412545_0_0_5"/>
<accession>A0A0H3G417</accession>
<dbReference type="AlphaFoldDB" id="A0A0H3G417"/>
<dbReference type="Proteomes" id="UP000001494">
    <property type="component" value="Plasmid pZMOB01"/>
</dbReference>